<dbReference type="RefSeq" id="WP_067213465.1">
    <property type="nucleotide sequence ID" value="NZ_FLOC01000031.1"/>
</dbReference>
<feature type="domain" description="Heme-copper oxidase subunit III family profile" evidence="12">
    <location>
        <begin position="4"/>
        <end position="288"/>
    </location>
</feature>
<dbReference type="Gene3D" id="1.10.287.70">
    <property type="match status" value="1"/>
</dbReference>
<keyword evidence="13" id="KW-0560">Oxidoreductase</keyword>
<evidence type="ECO:0000256" key="8">
    <source>
        <dbReference type="ARBA" id="ARBA00031400"/>
    </source>
</evidence>
<dbReference type="InterPro" id="IPR033945">
    <property type="entry name" value="Cyt_c_oxase_su3_dom"/>
</dbReference>
<sequence>MTPSHENYYVPEQSGWPILTTMGLALVGMGAPVLLAGGTPDFFALGLMILAFIFFGWFRRVVIESQKGLYSAQMDVSFRLGMIWFIFSEVMFFAAFFGALFYVRTFAVPWLGGAGSNAMTGQLLWPDFIAAWPLLDTPATGFDRPSEIVDPFHLPLLNTILLVSSSITLTFAHHCLKQAKRWQASAWLAFTVALGIAFLWVQGIEYVEAYTHSGLTLRSGIYGSTFFILTGFHGIHVTLGTIILLVMLIRLLRGHFNSEHHFGFEAAAWYWHFVDVVWLGLFFFVYVF</sequence>
<evidence type="ECO:0000256" key="10">
    <source>
        <dbReference type="RuleBase" id="RU003376"/>
    </source>
</evidence>
<name>A0A1A8TRZ9_9GAMM</name>
<dbReference type="InterPro" id="IPR013833">
    <property type="entry name" value="Cyt_c_oxidase_su3_a-hlx"/>
</dbReference>
<dbReference type="GO" id="GO:0019646">
    <property type="term" value="P:aerobic electron transport chain"/>
    <property type="evidence" value="ECO:0007669"/>
    <property type="project" value="InterPro"/>
</dbReference>
<dbReference type="InterPro" id="IPR000298">
    <property type="entry name" value="Cyt_c_oxidase-like_su3"/>
</dbReference>
<evidence type="ECO:0000256" key="6">
    <source>
        <dbReference type="ARBA" id="ARBA00022989"/>
    </source>
</evidence>
<evidence type="ECO:0000256" key="11">
    <source>
        <dbReference type="SAM" id="Phobius"/>
    </source>
</evidence>
<dbReference type="PANTHER" id="PTHR11403:SF7">
    <property type="entry name" value="CYTOCHROME C OXIDASE SUBUNIT 3"/>
    <property type="match status" value="1"/>
</dbReference>
<dbReference type="GO" id="GO:0016491">
    <property type="term" value="F:oxidoreductase activity"/>
    <property type="evidence" value="ECO:0007669"/>
    <property type="project" value="UniProtKB-KW"/>
</dbReference>
<dbReference type="FunFam" id="1.20.120.80:FF:000003">
    <property type="entry name" value="Cytochrome c oxidase subunit 3"/>
    <property type="match status" value="1"/>
</dbReference>
<feature type="transmembrane region" description="Helical" evidence="11">
    <location>
        <begin position="269"/>
        <end position="287"/>
    </location>
</feature>
<dbReference type="CDD" id="cd01665">
    <property type="entry name" value="Cyt_c_Oxidase_III"/>
    <property type="match status" value="1"/>
</dbReference>
<dbReference type="EMBL" id="FLOC01000031">
    <property type="protein sequence ID" value="SBS36315.1"/>
    <property type="molecule type" value="Genomic_DNA"/>
</dbReference>
<organism evidence="13 14">
    <name type="scientific">Marinomonas aquimarina</name>
    <dbReference type="NCBI Taxonomy" id="295068"/>
    <lineage>
        <taxon>Bacteria</taxon>
        <taxon>Pseudomonadati</taxon>
        <taxon>Pseudomonadota</taxon>
        <taxon>Gammaproteobacteria</taxon>
        <taxon>Oceanospirillales</taxon>
        <taxon>Oceanospirillaceae</taxon>
        <taxon>Marinomonas</taxon>
    </lineage>
</organism>
<keyword evidence="5" id="KW-1278">Translocase</keyword>
<evidence type="ECO:0000256" key="7">
    <source>
        <dbReference type="ARBA" id="ARBA00023136"/>
    </source>
</evidence>
<feature type="transmembrane region" description="Helical" evidence="11">
    <location>
        <begin position="152"/>
        <end position="172"/>
    </location>
</feature>
<evidence type="ECO:0000256" key="5">
    <source>
        <dbReference type="ARBA" id="ARBA00022967"/>
    </source>
</evidence>
<feature type="transmembrane region" description="Helical" evidence="11">
    <location>
        <begin position="184"/>
        <end position="201"/>
    </location>
</feature>
<dbReference type="Gene3D" id="1.20.120.80">
    <property type="entry name" value="Cytochrome c oxidase, subunit III, four-helix bundle"/>
    <property type="match status" value="1"/>
</dbReference>
<feature type="transmembrane region" description="Helical" evidence="11">
    <location>
        <begin position="42"/>
        <end position="62"/>
    </location>
</feature>
<reference evidence="13 14" key="1">
    <citation type="submission" date="2016-06" db="EMBL/GenBank/DDBJ databases">
        <authorList>
            <person name="Kjaerup R.B."/>
            <person name="Dalgaard T.S."/>
            <person name="Juul-Madsen H.R."/>
        </authorList>
    </citation>
    <scope>NUCLEOTIDE SEQUENCE [LARGE SCALE GENOMIC DNA]</scope>
    <source>
        <strain evidence="13 14">CECT 5080</strain>
    </source>
</reference>
<dbReference type="InterPro" id="IPR035973">
    <property type="entry name" value="Cyt_c_oxidase_su3-like_sf"/>
</dbReference>
<feature type="transmembrane region" description="Helical" evidence="11">
    <location>
        <begin position="83"/>
        <end position="103"/>
    </location>
</feature>
<dbReference type="OrthoDB" id="9810850at2"/>
<dbReference type="PANTHER" id="PTHR11403">
    <property type="entry name" value="CYTOCHROME C OXIDASE SUBUNIT III"/>
    <property type="match status" value="1"/>
</dbReference>
<dbReference type="Pfam" id="PF00510">
    <property type="entry name" value="COX3"/>
    <property type="match status" value="1"/>
</dbReference>
<gene>
    <name evidence="13" type="primary">ctaE</name>
    <name evidence="13" type="ORF">MAQ5080_03422</name>
</gene>
<dbReference type="InterPro" id="IPR024791">
    <property type="entry name" value="Cyt_c/ubiquinol_Oxase_su3"/>
</dbReference>
<dbReference type="GO" id="GO:0005886">
    <property type="term" value="C:plasma membrane"/>
    <property type="evidence" value="ECO:0007669"/>
    <property type="project" value="UniProtKB-SubCell"/>
</dbReference>
<dbReference type="EC" id="7.1.1.9" evidence="3"/>
<evidence type="ECO:0000256" key="9">
    <source>
        <dbReference type="ARBA" id="ARBA00031625"/>
    </source>
</evidence>
<dbReference type="AlphaFoldDB" id="A0A1A8TRZ9"/>
<feature type="transmembrane region" description="Helical" evidence="11">
    <location>
        <begin position="16"/>
        <end position="36"/>
    </location>
</feature>
<evidence type="ECO:0000256" key="2">
    <source>
        <dbReference type="ARBA" id="ARBA00010581"/>
    </source>
</evidence>
<evidence type="ECO:0000256" key="3">
    <source>
        <dbReference type="ARBA" id="ARBA00012949"/>
    </source>
</evidence>
<comment type="subcellular location">
    <subcellularLocation>
        <location evidence="10">Cell membrane</location>
        <topology evidence="10">Multi-pass membrane protein</topology>
    </subcellularLocation>
    <subcellularLocation>
        <location evidence="1">Membrane</location>
        <topology evidence="1">Multi-pass membrane protein</topology>
    </subcellularLocation>
</comment>
<evidence type="ECO:0000256" key="1">
    <source>
        <dbReference type="ARBA" id="ARBA00004141"/>
    </source>
</evidence>
<accession>A0A1A8TRZ9</accession>
<dbReference type="SUPFAM" id="SSF81452">
    <property type="entry name" value="Cytochrome c oxidase subunit III-like"/>
    <property type="match status" value="1"/>
</dbReference>
<proteinExistence type="inferred from homology"/>
<keyword evidence="6 11" id="KW-1133">Transmembrane helix</keyword>
<dbReference type="PROSITE" id="PS50253">
    <property type="entry name" value="COX3"/>
    <property type="match status" value="1"/>
</dbReference>
<evidence type="ECO:0000313" key="14">
    <source>
        <dbReference type="Proteomes" id="UP000092627"/>
    </source>
</evidence>
<feature type="transmembrane region" description="Helical" evidence="11">
    <location>
        <begin position="221"/>
        <end position="248"/>
    </location>
</feature>
<keyword evidence="14" id="KW-1185">Reference proteome</keyword>
<dbReference type="GO" id="GO:0004129">
    <property type="term" value="F:cytochrome-c oxidase activity"/>
    <property type="evidence" value="ECO:0007669"/>
    <property type="project" value="UniProtKB-EC"/>
</dbReference>
<evidence type="ECO:0000256" key="4">
    <source>
        <dbReference type="ARBA" id="ARBA00022692"/>
    </source>
</evidence>
<comment type="similarity">
    <text evidence="2 10">Belongs to the cytochrome c oxidase subunit 3 family.</text>
</comment>
<evidence type="ECO:0000313" key="13">
    <source>
        <dbReference type="EMBL" id="SBS36315.1"/>
    </source>
</evidence>
<protein>
    <recommendedName>
        <fullName evidence="3">cytochrome-c oxidase</fullName>
        <ecNumber evidence="3">7.1.1.9</ecNumber>
    </recommendedName>
    <alternativeName>
        <fullName evidence="8">Cytochrome aa3 subunit 3</fullName>
    </alternativeName>
    <alternativeName>
        <fullName evidence="9">Cytochrome c oxidase polypeptide III</fullName>
    </alternativeName>
</protein>
<evidence type="ECO:0000259" key="12">
    <source>
        <dbReference type="PROSITE" id="PS50253"/>
    </source>
</evidence>
<keyword evidence="4 10" id="KW-0812">Transmembrane</keyword>
<keyword evidence="7 11" id="KW-0472">Membrane</keyword>
<dbReference type="STRING" id="295068.MAQ5080_03422"/>
<dbReference type="Proteomes" id="UP000092627">
    <property type="component" value="Unassembled WGS sequence"/>
</dbReference>